<gene>
    <name evidence="2" type="ORF">F0145_10395</name>
</gene>
<sequence length="609" mass="69280">MYDSGKSQFSFHANTGLIINFDRHVVIKILKKSGYEWADVTTALYRVNQGEKESVNNLKGFTYNLVDGKVEASKLTKESIFEEKNTDNWTSHKFTMPNVKEGSIIEYSYRIQSPFLFTLRDWTFQRTIPTLWSEYKAIIPEYFDYKQVSQGYEPYETYTANRVNVELGLTGNNPTGKEHHWIMKDVPALQEEPYMTSINNFVSRIEFELGQVSFPGQMITNFNNTWEKVSANLMASDRFGAQLTKTGFTKETLAPLVANESDPEKKMQIIYAYIKENIKCNDHFRLFAENNLRKALETRTGSSADINLLLVAMLKEAGLEANPVILSTRSNGFVGSFTYPSISKFNYVIGHVIIGEKEYLLDASERDAMPNMLPVRCLNREGLLVSAKSSRWVSLMPTTKASNMYQSSFVIGKDNSVTGKIEHSSAGYAAMSYRKKITAEGEKKYVEKALSKTDYWEINKFTIRNADATSEALKIGYEVNLAGQEKPVNTIYLKPMQNLGEKENPFKLDTRKFPVDFATPIDETHVYSYTLPEGYKVEEQPKNAVISLPENGGRFIYSITVLGNTVNVMSKLTINRPSFQAAEYPNLKEFYNHIVAKHAEQIVIKQQSN</sequence>
<dbReference type="InterPro" id="IPR038765">
    <property type="entry name" value="Papain-like_cys_pep_sf"/>
</dbReference>
<dbReference type="Proteomes" id="UP000323426">
    <property type="component" value="Unassembled WGS sequence"/>
</dbReference>
<accession>A0A5M6DKL4</accession>
<evidence type="ECO:0000259" key="1">
    <source>
        <dbReference type="Pfam" id="PF01841"/>
    </source>
</evidence>
<dbReference type="RefSeq" id="WP_150088341.1">
    <property type="nucleotide sequence ID" value="NZ_VWSF01000006.1"/>
</dbReference>
<dbReference type="Gene3D" id="2.60.40.3140">
    <property type="match status" value="1"/>
</dbReference>
<feature type="domain" description="Transglutaminase-like" evidence="1">
    <location>
        <begin position="254"/>
        <end position="329"/>
    </location>
</feature>
<reference evidence="2 3" key="1">
    <citation type="submission" date="2019-09" db="EMBL/GenBank/DDBJ databases">
        <title>Genome sequence and assembly of Adhaeribacter sp.</title>
        <authorList>
            <person name="Chhetri G."/>
        </authorList>
    </citation>
    <scope>NUCLEOTIDE SEQUENCE [LARGE SCALE GENOMIC DNA]</scope>
    <source>
        <strain evidence="2 3">DK36</strain>
    </source>
</reference>
<protein>
    <submittedName>
        <fullName evidence="2">DUF3857 domain-containing protein</fullName>
    </submittedName>
</protein>
<keyword evidence="3" id="KW-1185">Reference proteome</keyword>
<organism evidence="2 3">
    <name type="scientific">Adhaeribacter rhizoryzae</name>
    <dbReference type="NCBI Taxonomy" id="2607907"/>
    <lineage>
        <taxon>Bacteria</taxon>
        <taxon>Pseudomonadati</taxon>
        <taxon>Bacteroidota</taxon>
        <taxon>Cytophagia</taxon>
        <taxon>Cytophagales</taxon>
        <taxon>Hymenobacteraceae</taxon>
        <taxon>Adhaeribacter</taxon>
    </lineage>
</organism>
<dbReference type="Pfam" id="PF01841">
    <property type="entry name" value="Transglut_core"/>
    <property type="match status" value="1"/>
</dbReference>
<evidence type="ECO:0000313" key="3">
    <source>
        <dbReference type="Proteomes" id="UP000323426"/>
    </source>
</evidence>
<dbReference type="Gene3D" id="3.10.620.30">
    <property type="match status" value="1"/>
</dbReference>
<proteinExistence type="predicted"/>
<dbReference type="SUPFAM" id="SSF54001">
    <property type="entry name" value="Cysteine proteinases"/>
    <property type="match status" value="1"/>
</dbReference>
<dbReference type="Gene3D" id="2.60.120.1130">
    <property type="match status" value="1"/>
</dbReference>
<name>A0A5M6DKL4_9BACT</name>
<comment type="caution">
    <text evidence="2">The sequence shown here is derived from an EMBL/GenBank/DDBJ whole genome shotgun (WGS) entry which is preliminary data.</text>
</comment>
<dbReference type="InterPro" id="IPR002931">
    <property type="entry name" value="Transglutaminase-like"/>
</dbReference>
<dbReference type="EMBL" id="VWSF01000006">
    <property type="protein sequence ID" value="KAA5546740.1"/>
    <property type="molecule type" value="Genomic_DNA"/>
</dbReference>
<dbReference type="AlphaFoldDB" id="A0A5M6DKL4"/>
<evidence type="ECO:0000313" key="2">
    <source>
        <dbReference type="EMBL" id="KAA5546740.1"/>
    </source>
</evidence>